<proteinExistence type="predicted"/>
<keyword evidence="2" id="KW-1185">Reference proteome</keyword>
<dbReference type="Gene3D" id="3.30.420.10">
    <property type="entry name" value="Ribonuclease H-like superfamily/Ribonuclease H"/>
    <property type="match status" value="1"/>
</dbReference>
<comment type="caution">
    <text evidence="1">The sequence shown here is derived from an EMBL/GenBank/DDBJ whole genome shotgun (WGS) entry which is preliminary data.</text>
</comment>
<evidence type="ECO:0000313" key="2">
    <source>
        <dbReference type="Proteomes" id="UP000257109"/>
    </source>
</evidence>
<dbReference type="SUPFAM" id="SSF53098">
    <property type="entry name" value="Ribonuclease H-like"/>
    <property type="match status" value="1"/>
</dbReference>
<dbReference type="Proteomes" id="UP000257109">
    <property type="component" value="Unassembled WGS sequence"/>
</dbReference>
<organism evidence="1 2">
    <name type="scientific">Mucuna pruriens</name>
    <name type="common">Velvet bean</name>
    <name type="synonym">Dolichos pruriens</name>
    <dbReference type="NCBI Taxonomy" id="157652"/>
    <lineage>
        <taxon>Eukaryota</taxon>
        <taxon>Viridiplantae</taxon>
        <taxon>Streptophyta</taxon>
        <taxon>Embryophyta</taxon>
        <taxon>Tracheophyta</taxon>
        <taxon>Spermatophyta</taxon>
        <taxon>Magnoliopsida</taxon>
        <taxon>eudicotyledons</taxon>
        <taxon>Gunneridae</taxon>
        <taxon>Pentapetalae</taxon>
        <taxon>rosids</taxon>
        <taxon>fabids</taxon>
        <taxon>Fabales</taxon>
        <taxon>Fabaceae</taxon>
        <taxon>Papilionoideae</taxon>
        <taxon>50 kb inversion clade</taxon>
        <taxon>NPAAA clade</taxon>
        <taxon>indigoferoid/millettioid clade</taxon>
        <taxon>Phaseoleae</taxon>
        <taxon>Mucuna</taxon>
    </lineage>
</organism>
<gene>
    <name evidence="1" type="ORF">CR513_28632</name>
</gene>
<sequence length="88" mass="10262">MDVLKVFIDEVERICVQYTMPSISQHNGVVERWNHTLMDTVRSTLNYSTMHALKTSTYLLNRVPSKGCLAKVKVYNPHEKKFDARTIY</sequence>
<protein>
    <recommendedName>
        <fullName evidence="3">Integrase catalytic domain-containing protein</fullName>
    </recommendedName>
</protein>
<reference evidence="1" key="1">
    <citation type="submission" date="2018-05" db="EMBL/GenBank/DDBJ databases">
        <title>Draft genome of Mucuna pruriens seed.</title>
        <authorList>
            <person name="Nnadi N.E."/>
            <person name="Vos R."/>
            <person name="Hasami M.H."/>
            <person name="Devisetty U.K."/>
            <person name="Aguiy J.C."/>
        </authorList>
    </citation>
    <scope>NUCLEOTIDE SEQUENCE [LARGE SCALE GENOMIC DNA]</scope>
    <source>
        <strain evidence="1">JCA_2017</strain>
    </source>
</reference>
<evidence type="ECO:0000313" key="1">
    <source>
        <dbReference type="EMBL" id="RDX89623.1"/>
    </source>
</evidence>
<feature type="non-terminal residue" evidence="1">
    <location>
        <position position="1"/>
    </location>
</feature>
<dbReference type="AlphaFoldDB" id="A0A371GH25"/>
<name>A0A371GH25_MUCPR</name>
<accession>A0A371GH25</accession>
<dbReference type="InterPro" id="IPR036397">
    <property type="entry name" value="RNaseH_sf"/>
</dbReference>
<evidence type="ECO:0008006" key="3">
    <source>
        <dbReference type="Google" id="ProtNLM"/>
    </source>
</evidence>
<dbReference type="InterPro" id="IPR012337">
    <property type="entry name" value="RNaseH-like_sf"/>
</dbReference>
<dbReference type="GO" id="GO:0003676">
    <property type="term" value="F:nucleic acid binding"/>
    <property type="evidence" value="ECO:0007669"/>
    <property type="project" value="InterPro"/>
</dbReference>
<dbReference type="EMBL" id="QJKJ01005621">
    <property type="protein sequence ID" value="RDX89623.1"/>
    <property type="molecule type" value="Genomic_DNA"/>
</dbReference>